<feature type="coiled-coil region" evidence="1">
    <location>
        <begin position="33"/>
        <end position="91"/>
    </location>
</feature>
<dbReference type="Proteomes" id="UP000245207">
    <property type="component" value="Unassembled WGS sequence"/>
</dbReference>
<reference evidence="2 3" key="1">
    <citation type="journal article" date="2018" name="Mol. Plant">
        <title>The genome of Artemisia annua provides insight into the evolution of Asteraceae family and artemisinin biosynthesis.</title>
        <authorList>
            <person name="Shen Q."/>
            <person name="Zhang L."/>
            <person name="Liao Z."/>
            <person name="Wang S."/>
            <person name="Yan T."/>
            <person name="Shi P."/>
            <person name="Liu M."/>
            <person name="Fu X."/>
            <person name="Pan Q."/>
            <person name="Wang Y."/>
            <person name="Lv Z."/>
            <person name="Lu X."/>
            <person name="Zhang F."/>
            <person name="Jiang W."/>
            <person name="Ma Y."/>
            <person name="Chen M."/>
            <person name="Hao X."/>
            <person name="Li L."/>
            <person name="Tang Y."/>
            <person name="Lv G."/>
            <person name="Zhou Y."/>
            <person name="Sun X."/>
            <person name="Brodelius P.E."/>
            <person name="Rose J.K.C."/>
            <person name="Tang K."/>
        </authorList>
    </citation>
    <scope>NUCLEOTIDE SEQUENCE [LARGE SCALE GENOMIC DNA]</scope>
    <source>
        <strain evidence="3">cv. Huhao1</strain>
        <tissue evidence="2">Leaf</tissue>
    </source>
</reference>
<accession>A0A2U1MNJ1</accession>
<keyword evidence="1" id="KW-0175">Coiled coil</keyword>
<name>A0A2U1MNJ1_ARTAN</name>
<evidence type="ECO:0000256" key="1">
    <source>
        <dbReference type="SAM" id="Coils"/>
    </source>
</evidence>
<dbReference type="SUPFAM" id="SSF52540">
    <property type="entry name" value="P-loop containing nucleoside triphosphate hydrolases"/>
    <property type="match status" value="1"/>
</dbReference>
<dbReference type="OrthoDB" id="1727567at2759"/>
<proteinExistence type="predicted"/>
<sequence length="103" mass="12226">MNNTIVQVTDGIYEDRAILKLEMDRLSLKNETNKASKERLSKLENCIKAYKETQKKFNEQWELEKSLITRMRSIKEEIDRVNEEMEASERDCDLNHAAELKYV</sequence>
<evidence type="ECO:0000313" key="3">
    <source>
        <dbReference type="Proteomes" id="UP000245207"/>
    </source>
</evidence>
<dbReference type="EMBL" id="PKPP01004782">
    <property type="protein sequence ID" value="PWA62798.1"/>
    <property type="molecule type" value="Genomic_DNA"/>
</dbReference>
<dbReference type="InterPro" id="IPR027417">
    <property type="entry name" value="P-loop_NTPase"/>
</dbReference>
<organism evidence="2 3">
    <name type="scientific">Artemisia annua</name>
    <name type="common">Sweet wormwood</name>
    <dbReference type="NCBI Taxonomy" id="35608"/>
    <lineage>
        <taxon>Eukaryota</taxon>
        <taxon>Viridiplantae</taxon>
        <taxon>Streptophyta</taxon>
        <taxon>Embryophyta</taxon>
        <taxon>Tracheophyta</taxon>
        <taxon>Spermatophyta</taxon>
        <taxon>Magnoliopsida</taxon>
        <taxon>eudicotyledons</taxon>
        <taxon>Gunneridae</taxon>
        <taxon>Pentapetalae</taxon>
        <taxon>asterids</taxon>
        <taxon>campanulids</taxon>
        <taxon>Asterales</taxon>
        <taxon>Asteraceae</taxon>
        <taxon>Asteroideae</taxon>
        <taxon>Anthemideae</taxon>
        <taxon>Artemisiinae</taxon>
        <taxon>Artemisia</taxon>
    </lineage>
</organism>
<dbReference type="AlphaFoldDB" id="A0A2U1MNJ1"/>
<dbReference type="STRING" id="35608.A0A2U1MNJ1"/>
<protein>
    <submittedName>
        <fullName evidence="2">Casein lytic proteinase B4</fullName>
    </submittedName>
</protein>
<gene>
    <name evidence="2" type="ORF">CTI12_AA361940</name>
</gene>
<dbReference type="Gene3D" id="6.10.140.130">
    <property type="match status" value="1"/>
</dbReference>
<evidence type="ECO:0000313" key="2">
    <source>
        <dbReference type="EMBL" id="PWA62798.1"/>
    </source>
</evidence>
<keyword evidence="3" id="KW-1185">Reference proteome</keyword>
<comment type="caution">
    <text evidence="2">The sequence shown here is derived from an EMBL/GenBank/DDBJ whole genome shotgun (WGS) entry which is preliminary data.</text>
</comment>